<reference evidence="1" key="2">
    <citation type="submission" date="2021-08" db="EMBL/GenBank/DDBJ databases">
        <authorList>
            <person name="Gostincar C."/>
            <person name="Sun X."/>
            <person name="Song Z."/>
            <person name="Gunde-Cimerman N."/>
        </authorList>
    </citation>
    <scope>NUCLEOTIDE SEQUENCE</scope>
    <source>
        <strain evidence="1">EXF-9911</strain>
    </source>
</reference>
<dbReference type="Gene3D" id="3.30.710.10">
    <property type="entry name" value="Potassium Channel Kv1.1, Chain A"/>
    <property type="match status" value="1"/>
</dbReference>
<dbReference type="OrthoDB" id="194443at2759"/>
<evidence type="ECO:0000313" key="2">
    <source>
        <dbReference type="Proteomes" id="UP000779574"/>
    </source>
</evidence>
<dbReference type="Proteomes" id="UP000779574">
    <property type="component" value="Unassembled WGS sequence"/>
</dbReference>
<feature type="non-terminal residue" evidence="1">
    <location>
        <position position="1"/>
    </location>
</feature>
<gene>
    <name evidence="1" type="ORF">KCU76_g18549</name>
</gene>
<dbReference type="AlphaFoldDB" id="A0A9P8DXN7"/>
<organism evidence="1 2">
    <name type="scientific">Aureobasidium melanogenum</name>
    <name type="common">Aureobasidium pullulans var. melanogenum</name>
    <dbReference type="NCBI Taxonomy" id="46634"/>
    <lineage>
        <taxon>Eukaryota</taxon>
        <taxon>Fungi</taxon>
        <taxon>Dikarya</taxon>
        <taxon>Ascomycota</taxon>
        <taxon>Pezizomycotina</taxon>
        <taxon>Dothideomycetes</taxon>
        <taxon>Dothideomycetidae</taxon>
        <taxon>Dothideales</taxon>
        <taxon>Saccotheciaceae</taxon>
        <taxon>Aureobasidium</taxon>
    </lineage>
</organism>
<name>A0A9P8DXN7_AURME</name>
<proteinExistence type="predicted"/>
<evidence type="ECO:0008006" key="3">
    <source>
        <dbReference type="Google" id="ProtNLM"/>
    </source>
</evidence>
<evidence type="ECO:0000313" key="1">
    <source>
        <dbReference type="EMBL" id="KAG9665009.1"/>
    </source>
</evidence>
<comment type="caution">
    <text evidence="1">The sequence shown here is derived from an EMBL/GenBank/DDBJ whole genome shotgun (WGS) entry which is preliminary data.</text>
</comment>
<dbReference type="EMBL" id="JAHFXF010001658">
    <property type="protein sequence ID" value="KAG9665009.1"/>
    <property type="molecule type" value="Genomic_DNA"/>
</dbReference>
<accession>A0A9P8DXN7</accession>
<sequence>MGTRSDPSSHTWTAEAVGNIITTNPKMLKCAASGNFEVLIPEDLLCYFSRYYTALLRGNFAEAGQDNVTLELDTSQAKWFVTWLYSGRFPNHLDYPTLFQLYIFADKTDIPAMRKDIMTHIHKRSHRRGNLSIEDAVKTFNVLPKSSGLVRWILDRGALHEVFYVSTDHPELHEHLCSAMDNLDVYLCRKTYCTVHTDPCCNVIDDLQCQSECHHPKDMIKKSQACGYHEHSSPEEWKTCAGDDFQGSVDLTYLKGTTATDLLPEKRFARFDNPDSMIWTLSTRP</sequence>
<dbReference type="SUPFAM" id="SSF54695">
    <property type="entry name" value="POZ domain"/>
    <property type="match status" value="1"/>
</dbReference>
<protein>
    <recommendedName>
        <fullName evidence="3">BTB domain-containing protein</fullName>
    </recommendedName>
</protein>
<dbReference type="InterPro" id="IPR011333">
    <property type="entry name" value="SKP1/BTB/POZ_sf"/>
</dbReference>
<reference evidence="1" key="1">
    <citation type="journal article" date="2021" name="J Fungi (Basel)">
        <title>Virulence traits and population genomics of the black yeast Aureobasidium melanogenum.</title>
        <authorList>
            <person name="Cernosa A."/>
            <person name="Sun X."/>
            <person name="Gostincar C."/>
            <person name="Fang C."/>
            <person name="Gunde-Cimerman N."/>
            <person name="Song Z."/>
        </authorList>
    </citation>
    <scope>NUCLEOTIDE SEQUENCE</scope>
    <source>
        <strain evidence="1">EXF-9911</strain>
    </source>
</reference>